<dbReference type="Proteomes" id="UP000215914">
    <property type="component" value="Unassembled WGS sequence"/>
</dbReference>
<proteinExistence type="predicted"/>
<organism evidence="1 2">
    <name type="scientific">Helianthus annuus</name>
    <name type="common">Common sunflower</name>
    <dbReference type="NCBI Taxonomy" id="4232"/>
    <lineage>
        <taxon>Eukaryota</taxon>
        <taxon>Viridiplantae</taxon>
        <taxon>Streptophyta</taxon>
        <taxon>Embryophyta</taxon>
        <taxon>Tracheophyta</taxon>
        <taxon>Spermatophyta</taxon>
        <taxon>Magnoliopsida</taxon>
        <taxon>eudicotyledons</taxon>
        <taxon>Gunneridae</taxon>
        <taxon>Pentapetalae</taxon>
        <taxon>asterids</taxon>
        <taxon>campanulids</taxon>
        <taxon>Asterales</taxon>
        <taxon>Asteraceae</taxon>
        <taxon>Asteroideae</taxon>
        <taxon>Heliantheae alliance</taxon>
        <taxon>Heliantheae</taxon>
        <taxon>Helianthus</taxon>
    </lineage>
</organism>
<name>A0A9K3I3V4_HELAN</name>
<keyword evidence="2" id="KW-1185">Reference proteome</keyword>
<dbReference type="Gramene" id="mRNA:HanXRQr2_Chr09g0369561">
    <property type="protein sequence ID" value="CDS:HanXRQr2_Chr09g0369561.1"/>
    <property type="gene ID" value="HanXRQr2_Chr09g0369561"/>
</dbReference>
<evidence type="ECO:0000313" key="1">
    <source>
        <dbReference type="EMBL" id="KAF5789299.1"/>
    </source>
</evidence>
<protein>
    <submittedName>
        <fullName evidence="1">Uncharacterized protein</fullName>
    </submittedName>
</protein>
<reference evidence="1" key="2">
    <citation type="submission" date="2020-06" db="EMBL/GenBank/DDBJ databases">
        <title>Helianthus annuus Genome sequencing and assembly Release 2.</title>
        <authorList>
            <person name="Gouzy J."/>
            <person name="Langlade N."/>
            <person name="Munos S."/>
        </authorList>
    </citation>
    <scope>NUCLEOTIDE SEQUENCE</scope>
    <source>
        <tissue evidence="1">Leaves</tissue>
    </source>
</reference>
<evidence type="ECO:0000313" key="2">
    <source>
        <dbReference type="Proteomes" id="UP000215914"/>
    </source>
</evidence>
<comment type="caution">
    <text evidence="1">The sequence shown here is derived from an EMBL/GenBank/DDBJ whole genome shotgun (WGS) entry which is preliminary data.</text>
</comment>
<accession>A0A9K3I3V4</accession>
<dbReference type="EMBL" id="MNCJ02000324">
    <property type="protein sequence ID" value="KAF5789299.1"/>
    <property type="molecule type" value="Genomic_DNA"/>
</dbReference>
<gene>
    <name evidence="1" type="ORF">HanXRQr2_Chr09g0369561</name>
</gene>
<reference evidence="1" key="1">
    <citation type="journal article" date="2017" name="Nature">
        <title>The sunflower genome provides insights into oil metabolism, flowering and Asterid evolution.</title>
        <authorList>
            <person name="Badouin H."/>
            <person name="Gouzy J."/>
            <person name="Grassa C.J."/>
            <person name="Murat F."/>
            <person name="Staton S.E."/>
            <person name="Cottret L."/>
            <person name="Lelandais-Briere C."/>
            <person name="Owens G.L."/>
            <person name="Carrere S."/>
            <person name="Mayjonade B."/>
            <person name="Legrand L."/>
            <person name="Gill N."/>
            <person name="Kane N.C."/>
            <person name="Bowers J.E."/>
            <person name="Hubner S."/>
            <person name="Bellec A."/>
            <person name="Berard A."/>
            <person name="Berges H."/>
            <person name="Blanchet N."/>
            <person name="Boniface M.C."/>
            <person name="Brunel D."/>
            <person name="Catrice O."/>
            <person name="Chaidir N."/>
            <person name="Claudel C."/>
            <person name="Donnadieu C."/>
            <person name="Faraut T."/>
            <person name="Fievet G."/>
            <person name="Helmstetter N."/>
            <person name="King M."/>
            <person name="Knapp S.J."/>
            <person name="Lai Z."/>
            <person name="Le Paslier M.C."/>
            <person name="Lippi Y."/>
            <person name="Lorenzon L."/>
            <person name="Mandel J.R."/>
            <person name="Marage G."/>
            <person name="Marchand G."/>
            <person name="Marquand E."/>
            <person name="Bret-Mestries E."/>
            <person name="Morien E."/>
            <person name="Nambeesan S."/>
            <person name="Nguyen T."/>
            <person name="Pegot-Espagnet P."/>
            <person name="Pouilly N."/>
            <person name="Raftis F."/>
            <person name="Sallet E."/>
            <person name="Schiex T."/>
            <person name="Thomas J."/>
            <person name="Vandecasteele C."/>
            <person name="Vares D."/>
            <person name="Vear F."/>
            <person name="Vautrin S."/>
            <person name="Crespi M."/>
            <person name="Mangin B."/>
            <person name="Burke J.M."/>
            <person name="Salse J."/>
            <person name="Munos S."/>
            <person name="Vincourt P."/>
            <person name="Rieseberg L.H."/>
            <person name="Langlade N.B."/>
        </authorList>
    </citation>
    <scope>NUCLEOTIDE SEQUENCE</scope>
    <source>
        <tissue evidence="1">Leaves</tissue>
    </source>
</reference>
<dbReference type="AlphaFoldDB" id="A0A9K3I3V4"/>
<sequence length="66" mass="7466">MSVQDVPGGTIDSLRIVDSGASMHKIGDIRLQNIVTSRRISSPLMERKEREKKTKIPMKECLVKKE</sequence>